<feature type="coiled-coil region" evidence="8">
    <location>
        <begin position="374"/>
        <end position="401"/>
    </location>
</feature>
<dbReference type="EMBL" id="JAJADQ010000005">
    <property type="protein sequence ID" value="MCB2378238.1"/>
    <property type="molecule type" value="Genomic_DNA"/>
</dbReference>
<dbReference type="Gene3D" id="1.20.1600.10">
    <property type="entry name" value="Outer membrane efflux proteins (OEP)"/>
    <property type="match status" value="1"/>
</dbReference>
<comment type="caution">
    <text evidence="9">The sequence shown here is derived from an EMBL/GenBank/DDBJ whole genome shotgun (WGS) entry which is preliminary data.</text>
</comment>
<dbReference type="PANTHER" id="PTHR30026:SF20">
    <property type="entry name" value="OUTER MEMBRANE PROTEIN TOLC"/>
    <property type="match status" value="1"/>
</dbReference>
<sequence>MKSSGCFPGLPGHPWLSGTLLALLLALSSRPAGAQKRWTLADCLAQAQQHNVAMQLARVAQDKSTAQLAGAHHLFLPTIDARVRSASNWGFLVDPSTNELSNRFNFGNQAALNLNLNVFDGFATVNLLKLRRQQAAEADYGYQASTNDVLLGVTYAFLQVLLAQEQLLHSRQRAALLVRQEQKVKAQLARGALSKRDLLAIQSQVAAEALLTVGAENSAEQALFDLRQLLGLPVQEEMVVQQSALAVVPADPEVPLAEVLAAAAALPELRAAQARIEAAGYVGQLSRASFRPSLSLTGQLATRTSNYEDLRFGTQLRDNLNRQVGVSLFVPLFNRLQLRTADHLARLEVVAARLSYQQVARDVQAKVAGAYLACRAAARKYEALQLQAATAEEEYRYAERLLELGSIDAVAFGVTRGRLVGAQAELVQAKYDWCFKQQILAFYQGKPFTL</sequence>
<evidence type="ECO:0000256" key="7">
    <source>
        <dbReference type="ARBA" id="ARBA00023237"/>
    </source>
</evidence>
<reference evidence="9" key="1">
    <citation type="submission" date="2021-10" db="EMBL/GenBank/DDBJ databases">
        <authorList>
            <person name="Dean J.D."/>
            <person name="Kim M.K."/>
            <person name="Newey C.N."/>
            <person name="Stoker T.S."/>
            <person name="Thompson D.W."/>
            <person name="Grose J.H."/>
        </authorList>
    </citation>
    <scope>NUCLEOTIDE SEQUENCE</scope>
    <source>
        <strain evidence="9">BT635</strain>
    </source>
</reference>
<keyword evidence="6" id="KW-0472">Membrane</keyword>
<evidence type="ECO:0000256" key="2">
    <source>
        <dbReference type="ARBA" id="ARBA00007613"/>
    </source>
</evidence>
<evidence type="ECO:0000256" key="1">
    <source>
        <dbReference type="ARBA" id="ARBA00004442"/>
    </source>
</evidence>
<evidence type="ECO:0000313" key="9">
    <source>
        <dbReference type="EMBL" id="MCB2378238.1"/>
    </source>
</evidence>
<keyword evidence="8" id="KW-0175">Coiled coil</keyword>
<keyword evidence="4" id="KW-1134">Transmembrane beta strand</keyword>
<gene>
    <name evidence="9" type="ORF">LGH70_11625</name>
</gene>
<evidence type="ECO:0000256" key="4">
    <source>
        <dbReference type="ARBA" id="ARBA00022452"/>
    </source>
</evidence>
<proteinExistence type="inferred from homology"/>
<evidence type="ECO:0000256" key="8">
    <source>
        <dbReference type="SAM" id="Coils"/>
    </source>
</evidence>
<evidence type="ECO:0000256" key="6">
    <source>
        <dbReference type="ARBA" id="ARBA00023136"/>
    </source>
</evidence>
<protein>
    <submittedName>
        <fullName evidence="9">TolC family protein</fullName>
    </submittedName>
</protein>
<accession>A0ABS8ACV5</accession>
<dbReference type="InterPro" id="IPR003423">
    <property type="entry name" value="OMP_efflux"/>
</dbReference>
<dbReference type="RefSeq" id="WP_226185727.1">
    <property type="nucleotide sequence ID" value="NZ_JAJADQ010000005.1"/>
</dbReference>
<comment type="similarity">
    <text evidence="2">Belongs to the outer membrane factor (OMF) (TC 1.B.17) family.</text>
</comment>
<evidence type="ECO:0000256" key="5">
    <source>
        <dbReference type="ARBA" id="ARBA00022692"/>
    </source>
</evidence>
<keyword evidence="5" id="KW-0812">Transmembrane</keyword>
<evidence type="ECO:0000313" key="10">
    <source>
        <dbReference type="Proteomes" id="UP001165297"/>
    </source>
</evidence>
<dbReference type="Proteomes" id="UP001165297">
    <property type="component" value="Unassembled WGS sequence"/>
</dbReference>
<dbReference type="SUPFAM" id="SSF56954">
    <property type="entry name" value="Outer membrane efflux proteins (OEP)"/>
    <property type="match status" value="1"/>
</dbReference>
<keyword evidence="7" id="KW-0998">Cell outer membrane</keyword>
<dbReference type="InterPro" id="IPR051906">
    <property type="entry name" value="TolC-like"/>
</dbReference>
<keyword evidence="10" id="KW-1185">Reference proteome</keyword>
<dbReference type="PANTHER" id="PTHR30026">
    <property type="entry name" value="OUTER MEMBRANE PROTEIN TOLC"/>
    <property type="match status" value="1"/>
</dbReference>
<organism evidence="9 10">
    <name type="scientific">Hymenobacter nitidus</name>
    <dbReference type="NCBI Taxonomy" id="2880929"/>
    <lineage>
        <taxon>Bacteria</taxon>
        <taxon>Pseudomonadati</taxon>
        <taxon>Bacteroidota</taxon>
        <taxon>Cytophagia</taxon>
        <taxon>Cytophagales</taxon>
        <taxon>Hymenobacteraceae</taxon>
        <taxon>Hymenobacter</taxon>
    </lineage>
</organism>
<dbReference type="Pfam" id="PF02321">
    <property type="entry name" value="OEP"/>
    <property type="match status" value="2"/>
</dbReference>
<keyword evidence="3" id="KW-0813">Transport</keyword>
<evidence type="ECO:0000256" key="3">
    <source>
        <dbReference type="ARBA" id="ARBA00022448"/>
    </source>
</evidence>
<comment type="subcellular location">
    <subcellularLocation>
        <location evidence="1">Cell outer membrane</location>
    </subcellularLocation>
</comment>
<name>A0ABS8ACV5_9BACT</name>